<dbReference type="Proteomes" id="UP001324185">
    <property type="component" value="Chromosome"/>
</dbReference>
<protein>
    <submittedName>
        <fullName evidence="1">Uncharacterized protein</fullName>
    </submittedName>
</protein>
<proteinExistence type="predicted"/>
<accession>A0ABZ0X634</accession>
<evidence type="ECO:0000313" key="2">
    <source>
        <dbReference type="Proteomes" id="UP001324185"/>
    </source>
</evidence>
<gene>
    <name evidence="1" type="ORF">SR900_04015</name>
</gene>
<organism evidence="1 2">
    <name type="scientific">Kangiella aquimarina</name>
    <dbReference type="NCBI Taxonomy" id="261965"/>
    <lineage>
        <taxon>Bacteria</taxon>
        <taxon>Pseudomonadati</taxon>
        <taxon>Pseudomonadota</taxon>
        <taxon>Gammaproteobacteria</taxon>
        <taxon>Kangiellales</taxon>
        <taxon>Kangiellaceae</taxon>
        <taxon>Kangiella</taxon>
    </lineage>
</organism>
<name>A0ABZ0X634_9GAMM</name>
<dbReference type="RefSeq" id="WP_018624084.1">
    <property type="nucleotide sequence ID" value="NZ_CP140158.1"/>
</dbReference>
<sequence>MRQSFFDVWKHRHRLYIYGNIPVPLYRAFSKREYAEEFCSGRIRFQTLEYYKSIEDSERIDRTEGYGEVAAPGESIVVDLENKQLISVPGTENIHAATFEKSHFIYCFSLPKNGKPDPELYKFGSYIVKLDCPVLLLKDLAIAIQLDEKLKVNPPCLESAKVNYDKFEHYPTKPNKNRLDRMRWSQKPSLYAPEREYRIHFQACTVEPISEDDTYYIQLKEPVKYCQILEKQP</sequence>
<reference evidence="1 2" key="1">
    <citation type="submission" date="2023-11" db="EMBL/GenBank/DDBJ databases">
        <title>MicrobeMod: A computational toolkit for identifying prokaryotic methylation and restriction-modification with nanopore sequencing.</title>
        <authorList>
            <person name="Crits-Christoph A."/>
            <person name="Kang S.C."/>
            <person name="Lee H."/>
            <person name="Ostrov N."/>
        </authorList>
    </citation>
    <scope>NUCLEOTIDE SEQUENCE [LARGE SCALE GENOMIC DNA]</scope>
    <source>
        <strain evidence="1 2">DSMZ 16071</strain>
    </source>
</reference>
<evidence type="ECO:0000313" key="1">
    <source>
        <dbReference type="EMBL" id="WQG86061.1"/>
    </source>
</evidence>
<dbReference type="EMBL" id="CP140158">
    <property type="protein sequence ID" value="WQG86061.1"/>
    <property type="molecule type" value="Genomic_DNA"/>
</dbReference>
<keyword evidence="2" id="KW-1185">Reference proteome</keyword>